<name>A0ABX4JYU1_9HYPH</name>
<feature type="transmembrane region" description="Helical" evidence="2">
    <location>
        <begin position="131"/>
        <end position="154"/>
    </location>
</feature>
<dbReference type="EMBL" id="NWSY01000001">
    <property type="protein sequence ID" value="PDT25302.1"/>
    <property type="molecule type" value="Genomic_DNA"/>
</dbReference>
<feature type="transmembrane region" description="Helical" evidence="2">
    <location>
        <begin position="97"/>
        <end position="119"/>
    </location>
</feature>
<proteinExistence type="predicted"/>
<organism evidence="3 4">
    <name type="scientific">Rhizobium hidalgonense</name>
    <dbReference type="NCBI Taxonomy" id="1538159"/>
    <lineage>
        <taxon>Bacteria</taxon>
        <taxon>Pseudomonadati</taxon>
        <taxon>Pseudomonadota</taxon>
        <taxon>Alphaproteobacteria</taxon>
        <taxon>Hyphomicrobiales</taxon>
        <taxon>Rhizobiaceae</taxon>
        <taxon>Rhizobium/Agrobacterium group</taxon>
        <taxon>Rhizobium</taxon>
    </lineage>
</organism>
<feature type="transmembrane region" description="Helical" evidence="2">
    <location>
        <begin position="160"/>
        <end position="177"/>
    </location>
</feature>
<keyword evidence="2" id="KW-0812">Transmembrane</keyword>
<feature type="region of interest" description="Disordered" evidence="1">
    <location>
        <begin position="1"/>
        <end position="26"/>
    </location>
</feature>
<reference evidence="3 4" key="1">
    <citation type="submission" date="2017-09" db="EMBL/GenBank/DDBJ databases">
        <title>Comparative genomics of rhizobia isolated from Phaseolus vulgaris in China.</title>
        <authorList>
            <person name="Tong W."/>
        </authorList>
    </citation>
    <scope>NUCLEOTIDE SEQUENCE [LARGE SCALE GENOMIC DNA]</scope>
    <source>
        <strain evidence="3 4">FH14</strain>
    </source>
</reference>
<evidence type="ECO:0000313" key="3">
    <source>
        <dbReference type="EMBL" id="PDT25302.1"/>
    </source>
</evidence>
<accession>A0ABX4JYU1</accession>
<evidence type="ECO:0008006" key="5">
    <source>
        <dbReference type="Google" id="ProtNLM"/>
    </source>
</evidence>
<dbReference type="Proteomes" id="UP000219914">
    <property type="component" value="Unassembled WGS sequence"/>
</dbReference>
<comment type="caution">
    <text evidence="3">The sequence shown here is derived from an EMBL/GenBank/DDBJ whole genome shotgun (WGS) entry which is preliminary data.</text>
</comment>
<keyword evidence="2" id="KW-1133">Transmembrane helix</keyword>
<keyword evidence="2" id="KW-0472">Membrane</keyword>
<protein>
    <recommendedName>
        <fullName evidence="5">Integral membrane protein</fullName>
    </recommendedName>
</protein>
<feature type="transmembrane region" description="Helical" evidence="2">
    <location>
        <begin position="34"/>
        <end position="55"/>
    </location>
</feature>
<evidence type="ECO:0000256" key="2">
    <source>
        <dbReference type="SAM" id="Phobius"/>
    </source>
</evidence>
<feature type="compositionally biased region" description="Basic and acidic residues" evidence="1">
    <location>
        <begin position="1"/>
        <end position="25"/>
    </location>
</feature>
<evidence type="ECO:0000313" key="4">
    <source>
        <dbReference type="Proteomes" id="UP000219914"/>
    </source>
</evidence>
<keyword evidence="4" id="KW-1185">Reference proteome</keyword>
<gene>
    <name evidence="3" type="ORF">CO674_00275</name>
</gene>
<evidence type="ECO:0000256" key="1">
    <source>
        <dbReference type="SAM" id="MobiDB-lite"/>
    </source>
</evidence>
<sequence length="181" mass="20598">MDGPSPDRPRTDRPRTNSPRMDRLRAARPPYPDLFAGALFWGTQMLASAMLGLYLRNGLQSSRLAEVATLYFLGGLLSWPFALPVARFFAYDRPPEARFAAFFVTLTAATIAMTAFLFAMEYRLFYSRWHAPFGSFVWAFQFVFTSISAVYQFLVIGLRLFLPLGLVCLVVSSYHLAKRMR</sequence>
<feature type="transmembrane region" description="Helical" evidence="2">
    <location>
        <begin position="67"/>
        <end position="91"/>
    </location>
</feature>